<name>A0A037ZN23_9RHOB</name>
<evidence type="ECO:0000313" key="2">
    <source>
        <dbReference type="Proteomes" id="UP000026249"/>
    </source>
</evidence>
<dbReference type="STRING" id="1454373.ACMU_10845"/>
<dbReference type="PANTHER" id="PTHR33973:SF4">
    <property type="entry name" value="OS07G0153300 PROTEIN"/>
    <property type="match status" value="1"/>
</dbReference>
<dbReference type="OrthoDB" id="9778801at2"/>
<dbReference type="EMBL" id="JFKE01000003">
    <property type="protein sequence ID" value="KAJ56241.1"/>
    <property type="molecule type" value="Genomic_DNA"/>
</dbReference>
<dbReference type="PANTHER" id="PTHR33973">
    <property type="entry name" value="OS07G0153300 PROTEIN"/>
    <property type="match status" value="1"/>
</dbReference>
<accession>A0A037ZN23</accession>
<dbReference type="Pfam" id="PF07103">
    <property type="entry name" value="DUF1365"/>
    <property type="match status" value="1"/>
</dbReference>
<evidence type="ECO:0000313" key="1">
    <source>
        <dbReference type="EMBL" id="KAJ56241.1"/>
    </source>
</evidence>
<organism evidence="1 2">
    <name type="scientific">Actibacterium mucosum KCTC 23349</name>
    <dbReference type="NCBI Taxonomy" id="1454373"/>
    <lineage>
        <taxon>Bacteria</taxon>
        <taxon>Pseudomonadati</taxon>
        <taxon>Pseudomonadota</taxon>
        <taxon>Alphaproteobacteria</taxon>
        <taxon>Rhodobacterales</taxon>
        <taxon>Roseobacteraceae</taxon>
        <taxon>Actibacterium</taxon>
    </lineage>
</organism>
<proteinExistence type="predicted"/>
<dbReference type="AlphaFoldDB" id="A0A037ZN23"/>
<dbReference type="InterPro" id="IPR010775">
    <property type="entry name" value="DUF1365"/>
</dbReference>
<dbReference type="RefSeq" id="WP_035258539.1">
    <property type="nucleotide sequence ID" value="NZ_JFKE01000003.1"/>
</dbReference>
<reference evidence="1 2" key="1">
    <citation type="submission" date="2014-03" db="EMBL/GenBank/DDBJ databases">
        <title>Draft Genome Sequence of Actibacterium mucosum KCTC 23349, a Marine Alphaproteobacterium with Complex Ionic Requirements Isolated from Mediterranean Seawater at Malvarrosa Beach, Valencia, Spain.</title>
        <authorList>
            <person name="Arahal D.R."/>
            <person name="Shao Z."/>
            <person name="Lai Q."/>
            <person name="Pujalte M.J."/>
        </authorList>
    </citation>
    <scope>NUCLEOTIDE SEQUENCE [LARGE SCALE GENOMIC DNA]</scope>
    <source>
        <strain evidence="1 2">KCTC 23349</strain>
    </source>
</reference>
<protein>
    <submittedName>
        <fullName evidence="1">Cyclopropane-fatty-acyl-phospholipid synthase</fullName>
    </submittedName>
</protein>
<dbReference type="Proteomes" id="UP000026249">
    <property type="component" value="Unassembled WGS sequence"/>
</dbReference>
<gene>
    <name evidence="1" type="ORF">ACMU_10845</name>
</gene>
<keyword evidence="2" id="KW-1185">Reference proteome</keyword>
<sequence>MNAEIIPARTFHARTGGPNNRFAYRVDYVLIDPDATTMPSLFSRHKWNLAMVLDRHHGGSPNRGQGAAWAREVFAAHGLASRPGLRPFLLTQPRWFGVGFNPVSFWLMMDGDDLLGVISEVTNTFGDRHSYLCRHPDFAPIQATDTLQTTKILHVSPFQDVAGRYEFGFDITRDSLCIRIVHKNAGKGVVATLTGPRRPLTNGALLGALLRRPLAPVRTIALIHWQALKLWAKGAPYKTRPTPPGEEVS</sequence>
<comment type="caution">
    <text evidence="1">The sequence shown here is derived from an EMBL/GenBank/DDBJ whole genome shotgun (WGS) entry which is preliminary data.</text>
</comment>